<evidence type="ECO:0000259" key="6">
    <source>
        <dbReference type="Pfam" id="PF00496"/>
    </source>
</evidence>
<sequence>MRSLTLFITIQLYASVVCSGNWVLNNPYPESESKENIYYSSFNEQPKTLDPARSYSSNEYVFISQIYEPLLEYDYYARPYKLIPLIATAMPTIKYLDSQGKTIPLVENAKPAFTVYTIEIQKGILYQPHPAFAKRKDGSFRYHHLSEEYLDDKDISKLSDFKYTGTRELLVDDFIYEIKRIANPSVSSSIYGLMSDYIVGFKEFGDSLPPELLRNGTYIDLRKYPLNGIKKLDNYRFEITLRGQYPQFLFWLAMPFFAPVPWEADVFYSQKGMDDKNLSFGWYPVGTGPFMLTANNPNRNMILEKNPNYREVYFPVDASDADRREGYVNNIGKRLPIIDKAVYTLEKESIPRWNKFLQGYYDTSDVSADSFDQAIRINRVGNAVLSPEMQSKKIQLTQSLEPYIYYMGFNMLDNVVGGYSTKARKLRQAISIAVNYDEFIAIFFNGRGLAAQGPIPPGIFGYRDGEQGMNPYVYRWKDNTMKRRSIAEAQQLMVEAGYPKGVDPKTGKALILSYDVAVSGNPDEKSRLDWMRKQFATIGIDLNVQSTLYNRFQDKVRTGNTQIFSWGWNADYPDPENFLFLLYGRNGKVKYGGENAANYNNPEFNRLFDKMKNRNNDETRQKIITKMLKIVTNDAPWIWGMHPESFNLTQSWVSHVKPNTISLSTLKYVSIDVSERNKLRTDWNHPIIWPLIVMILFMGALVLPLIFAYFKKEKQAAQRSSL</sequence>
<dbReference type="InterPro" id="IPR039424">
    <property type="entry name" value="SBP_5"/>
</dbReference>
<evidence type="ECO:0000256" key="1">
    <source>
        <dbReference type="ARBA" id="ARBA00004196"/>
    </source>
</evidence>
<evidence type="ECO:0000256" key="2">
    <source>
        <dbReference type="ARBA" id="ARBA00005695"/>
    </source>
</evidence>
<dbReference type="GO" id="GO:1904680">
    <property type="term" value="F:peptide transmembrane transporter activity"/>
    <property type="evidence" value="ECO:0007669"/>
    <property type="project" value="TreeGrafter"/>
</dbReference>
<evidence type="ECO:0000256" key="3">
    <source>
        <dbReference type="ARBA" id="ARBA00022448"/>
    </source>
</evidence>
<dbReference type="Proteomes" id="UP000054729">
    <property type="component" value="Unassembled WGS sequence"/>
</dbReference>
<keyword evidence="4" id="KW-0732">Signal</keyword>
<dbReference type="GO" id="GO:0030288">
    <property type="term" value="C:outer membrane-bounded periplasmic space"/>
    <property type="evidence" value="ECO:0007669"/>
    <property type="project" value="UniProtKB-ARBA"/>
</dbReference>
<keyword evidence="5" id="KW-0472">Membrane</keyword>
<dbReference type="STRING" id="66969.Lwal_0116"/>
<proteinExistence type="inferred from homology"/>
<comment type="similarity">
    <text evidence="2">Belongs to the bacterial solute-binding protein 5 family.</text>
</comment>
<keyword evidence="8" id="KW-1185">Reference proteome</keyword>
<keyword evidence="5" id="KW-0812">Transmembrane</keyword>
<evidence type="ECO:0000313" key="7">
    <source>
        <dbReference type="EMBL" id="KTD83000.1"/>
    </source>
</evidence>
<dbReference type="PANTHER" id="PTHR30290:SF10">
    <property type="entry name" value="PERIPLASMIC OLIGOPEPTIDE-BINDING PROTEIN-RELATED"/>
    <property type="match status" value="1"/>
</dbReference>
<gene>
    <name evidence="7" type="ORF">Lwal_0116</name>
</gene>
<name>A0A0W1AP05_9GAMM</name>
<feature type="transmembrane region" description="Helical" evidence="5">
    <location>
        <begin position="687"/>
        <end position="710"/>
    </location>
</feature>
<evidence type="ECO:0000313" key="8">
    <source>
        <dbReference type="Proteomes" id="UP000054729"/>
    </source>
</evidence>
<dbReference type="GO" id="GO:0015833">
    <property type="term" value="P:peptide transport"/>
    <property type="evidence" value="ECO:0007669"/>
    <property type="project" value="TreeGrafter"/>
</dbReference>
<comment type="subcellular location">
    <subcellularLocation>
        <location evidence="1">Cell envelope</location>
    </subcellularLocation>
</comment>
<dbReference type="Gene3D" id="3.90.76.10">
    <property type="entry name" value="Dipeptide-binding Protein, Domain 1"/>
    <property type="match status" value="1"/>
</dbReference>
<reference evidence="7 8" key="1">
    <citation type="submission" date="2015-11" db="EMBL/GenBank/DDBJ databases">
        <title>Genomic analysis of 38 Legionella species identifies large and diverse effector repertoires.</title>
        <authorList>
            <person name="Burstein D."/>
            <person name="Amaro F."/>
            <person name="Zusman T."/>
            <person name="Lifshitz Z."/>
            <person name="Cohen O."/>
            <person name="Gilbert J.A."/>
            <person name="Pupko T."/>
            <person name="Shuman H.A."/>
            <person name="Segal G."/>
        </authorList>
    </citation>
    <scope>NUCLEOTIDE SEQUENCE [LARGE SCALE GENOMIC DNA]</scope>
    <source>
        <strain evidence="7 8">ATCC 51914</strain>
    </source>
</reference>
<protein>
    <submittedName>
        <fullName evidence="7">Extracellular solute-binding protein</fullName>
    </submittedName>
</protein>
<evidence type="ECO:0000256" key="5">
    <source>
        <dbReference type="SAM" id="Phobius"/>
    </source>
</evidence>
<comment type="caution">
    <text evidence="7">The sequence shown here is derived from an EMBL/GenBank/DDBJ whole genome shotgun (WGS) entry which is preliminary data.</text>
</comment>
<dbReference type="AlphaFoldDB" id="A0A0W1AP05"/>
<dbReference type="InterPro" id="IPR000914">
    <property type="entry name" value="SBP_5_dom"/>
</dbReference>
<feature type="domain" description="Solute-binding protein family 5" evidence="6">
    <location>
        <begin position="167"/>
        <end position="587"/>
    </location>
</feature>
<dbReference type="PANTHER" id="PTHR30290">
    <property type="entry name" value="PERIPLASMIC BINDING COMPONENT OF ABC TRANSPORTER"/>
    <property type="match status" value="1"/>
</dbReference>
<dbReference type="Gene3D" id="3.10.105.10">
    <property type="entry name" value="Dipeptide-binding Protein, Domain 3"/>
    <property type="match status" value="1"/>
</dbReference>
<dbReference type="PIRSF" id="PIRSF002741">
    <property type="entry name" value="MppA"/>
    <property type="match status" value="1"/>
</dbReference>
<keyword evidence="5" id="KW-1133">Transmembrane helix</keyword>
<dbReference type="EMBL" id="LNZB01000004">
    <property type="protein sequence ID" value="KTD83000.1"/>
    <property type="molecule type" value="Genomic_DNA"/>
</dbReference>
<dbReference type="GO" id="GO:0043190">
    <property type="term" value="C:ATP-binding cassette (ABC) transporter complex"/>
    <property type="evidence" value="ECO:0007669"/>
    <property type="project" value="InterPro"/>
</dbReference>
<dbReference type="PATRIC" id="fig|66969.6.peg.130"/>
<organism evidence="7 8">
    <name type="scientific">Legionella waltersii</name>
    <dbReference type="NCBI Taxonomy" id="66969"/>
    <lineage>
        <taxon>Bacteria</taxon>
        <taxon>Pseudomonadati</taxon>
        <taxon>Pseudomonadota</taxon>
        <taxon>Gammaproteobacteria</taxon>
        <taxon>Legionellales</taxon>
        <taxon>Legionellaceae</taxon>
        <taxon>Legionella</taxon>
    </lineage>
</organism>
<keyword evidence="3" id="KW-0813">Transport</keyword>
<dbReference type="InterPro" id="IPR030678">
    <property type="entry name" value="Peptide/Ni-bd"/>
</dbReference>
<evidence type="ECO:0000256" key="4">
    <source>
        <dbReference type="ARBA" id="ARBA00022729"/>
    </source>
</evidence>
<dbReference type="SUPFAM" id="SSF53850">
    <property type="entry name" value="Periplasmic binding protein-like II"/>
    <property type="match status" value="1"/>
</dbReference>
<accession>A0A0W1AP05</accession>
<dbReference type="Pfam" id="PF00496">
    <property type="entry name" value="SBP_bac_5"/>
    <property type="match status" value="1"/>
</dbReference>
<dbReference type="Gene3D" id="3.40.190.10">
    <property type="entry name" value="Periplasmic binding protein-like II"/>
    <property type="match status" value="1"/>
</dbReference>
<dbReference type="CDD" id="cd08505">
    <property type="entry name" value="PBP2_NikA_DppA_OppA_like_18"/>
    <property type="match status" value="1"/>
</dbReference>